<comment type="similarity">
    <text evidence="1 5">Belongs to the acetyltransferase family. RimI subfamily.</text>
</comment>
<dbReference type="GO" id="GO:0008999">
    <property type="term" value="F:protein-N-terminal-alanine acetyltransferase activity"/>
    <property type="evidence" value="ECO:0007669"/>
    <property type="project" value="UniProtKB-EC"/>
</dbReference>
<dbReference type="EMBL" id="CP003065">
    <property type="protein sequence ID" value="AEV70288.1"/>
    <property type="molecule type" value="Genomic_DNA"/>
</dbReference>
<proteinExistence type="inferred from homology"/>
<dbReference type="GO" id="GO:0005737">
    <property type="term" value="C:cytoplasm"/>
    <property type="evidence" value="ECO:0007669"/>
    <property type="project" value="UniProtKB-SubCell"/>
</dbReference>
<comment type="function">
    <text evidence="5">Acetylates the N-terminal alanine of ribosomal protein bS18.</text>
</comment>
<dbReference type="InterPro" id="IPR050680">
    <property type="entry name" value="YpeA/RimI_acetyltransf"/>
</dbReference>
<dbReference type="NCBIfam" id="TIGR01575">
    <property type="entry name" value="rimI"/>
    <property type="match status" value="1"/>
</dbReference>
<accession>G8M1Q9</accession>
<evidence type="ECO:0000313" key="7">
    <source>
        <dbReference type="EMBL" id="AEV70288.1"/>
    </source>
</evidence>
<evidence type="ECO:0000256" key="4">
    <source>
        <dbReference type="ARBA" id="ARBA00023315"/>
    </source>
</evidence>
<dbReference type="PROSITE" id="PS51186">
    <property type="entry name" value="GNAT"/>
    <property type="match status" value="1"/>
</dbReference>
<dbReference type="EC" id="2.3.1.266" evidence="5"/>
<gene>
    <name evidence="7" type="ordered locus">Clocl_3839</name>
</gene>
<evidence type="ECO:0000259" key="6">
    <source>
        <dbReference type="PROSITE" id="PS51186"/>
    </source>
</evidence>
<dbReference type="Pfam" id="PF00583">
    <property type="entry name" value="Acetyltransf_1"/>
    <property type="match status" value="1"/>
</dbReference>
<feature type="domain" description="N-acetyltransferase" evidence="6">
    <location>
        <begin position="6"/>
        <end position="151"/>
    </location>
</feature>
<dbReference type="InterPro" id="IPR006464">
    <property type="entry name" value="AcTrfase_RimI/Ard1"/>
</dbReference>
<reference evidence="7 8" key="2">
    <citation type="journal article" date="2012" name="Stand. Genomic Sci.">
        <title>Complete Genome Sequence of Clostridium clariflavum DSM 19732.</title>
        <authorList>
            <person name="Izquierdo J.A."/>
            <person name="Goodwin L."/>
            <person name="Davenport K.W."/>
            <person name="Teshima H."/>
            <person name="Bruce D."/>
            <person name="Detter C."/>
            <person name="Tapia R."/>
            <person name="Han S."/>
            <person name="Land M."/>
            <person name="Hauser L."/>
            <person name="Jeffries C.D."/>
            <person name="Han J."/>
            <person name="Pitluck S."/>
            <person name="Nolan M."/>
            <person name="Chen A."/>
            <person name="Huntemann M."/>
            <person name="Mavromatis K."/>
            <person name="Mikhailova N."/>
            <person name="Liolios K."/>
            <person name="Woyke T."/>
            <person name="Lynd L.R."/>
        </authorList>
    </citation>
    <scope>NUCLEOTIDE SEQUENCE [LARGE SCALE GENOMIC DNA]</scope>
    <source>
        <strain evidence="8">DSM 19732 / NBRC 101661 / EBR45</strain>
    </source>
</reference>
<dbReference type="Proteomes" id="UP000005435">
    <property type="component" value="Chromosome"/>
</dbReference>
<reference evidence="8" key="1">
    <citation type="submission" date="2011-12" db="EMBL/GenBank/DDBJ databases">
        <title>Complete sequence of Clostridium clariflavum DSM 19732.</title>
        <authorList>
            <consortium name="US DOE Joint Genome Institute"/>
            <person name="Lucas S."/>
            <person name="Han J."/>
            <person name="Lapidus A."/>
            <person name="Cheng J.-F."/>
            <person name="Goodwin L."/>
            <person name="Pitluck S."/>
            <person name="Peters L."/>
            <person name="Teshima H."/>
            <person name="Detter J.C."/>
            <person name="Han C."/>
            <person name="Tapia R."/>
            <person name="Land M."/>
            <person name="Hauser L."/>
            <person name="Kyrpides N."/>
            <person name="Ivanova N."/>
            <person name="Pagani I."/>
            <person name="Kitzmiller T."/>
            <person name="Lynd L."/>
            <person name="Izquierdo J."/>
            <person name="Woyke T."/>
        </authorList>
    </citation>
    <scope>NUCLEOTIDE SEQUENCE [LARGE SCALE GENOMIC DNA]</scope>
    <source>
        <strain evidence="8">DSM 19732 / NBRC 101661 / EBR45</strain>
    </source>
</reference>
<organism evidence="7 8">
    <name type="scientific">Acetivibrio clariflavus (strain DSM 19732 / NBRC 101661 / EBR45)</name>
    <name type="common">Clostridium clariflavum</name>
    <dbReference type="NCBI Taxonomy" id="720554"/>
    <lineage>
        <taxon>Bacteria</taxon>
        <taxon>Bacillati</taxon>
        <taxon>Bacillota</taxon>
        <taxon>Clostridia</taxon>
        <taxon>Eubacteriales</taxon>
        <taxon>Oscillospiraceae</taxon>
        <taxon>Acetivibrio</taxon>
    </lineage>
</organism>
<evidence type="ECO:0000256" key="5">
    <source>
        <dbReference type="RuleBase" id="RU363094"/>
    </source>
</evidence>
<protein>
    <recommendedName>
        <fullName evidence="5">[Ribosomal protein bS18]-alanine N-acetyltransferase</fullName>
        <ecNumber evidence="5">2.3.1.266</ecNumber>
    </recommendedName>
</protein>
<dbReference type="SUPFAM" id="SSF55729">
    <property type="entry name" value="Acyl-CoA N-acyltransferases (Nat)"/>
    <property type="match status" value="1"/>
</dbReference>
<evidence type="ECO:0000256" key="2">
    <source>
        <dbReference type="ARBA" id="ARBA00022490"/>
    </source>
</evidence>
<dbReference type="RefSeq" id="WP_014256791.1">
    <property type="nucleotide sequence ID" value="NC_016627.1"/>
</dbReference>
<dbReference type="KEGG" id="ccl:Clocl_3839"/>
<keyword evidence="3 7" id="KW-0808">Transferase</keyword>
<dbReference type="InterPro" id="IPR000182">
    <property type="entry name" value="GNAT_dom"/>
</dbReference>
<dbReference type="OrthoDB" id="9794566at2"/>
<dbReference type="PANTHER" id="PTHR43420:SF44">
    <property type="entry name" value="ACETYLTRANSFERASE YPEA"/>
    <property type="match status" value="1"/>
</dbReference>
<keyword evidence="2 5" id="KW-0963">Cytoplasm</keyword>
<evidence type="ECO:0000256" key="3">
    <source>
        <dbReference type="ARBA" id="ARBA00022679"/>
    </source>
</evidence>
<comment type="catalytic activity">
    <reaction evidence="5">
        <text>N-terminal L-alanyl-[ribosomal protein bS18] + acetyl-CoA = N-terminal N(alpha)-acetyl-L-alanyl-[ribosomal protein bS18] + CoA + H(+)</text>
        <dbReference type="Rhea" id="RHEA:43756"/>
        <dbReference type="Rhea" id="RHEA-COMP:10676"/>
        <dbReference type="Rhea" id="RHEA-COMP:10677"/>
        <dbReference type="ChEBI" id="CHEBI:15378"/>
        <dbReference type="ChEBI" id="CHEBI:57287"/>
        <dbReference type="ChEBI" id="CHEBI:57288"/>
        <dbReference type="ChEBI" id="CHEBI:64718"/>
        <dbReference type="ChEBI" id="CHEBI:83683"/>
        <dbReference type="EC" id="2.3.1.266"/>
    </reaction>
</comment>
<dbReference type="Gene3D" id="3.40.630.30">
    <property type="match status" value="1"/>
</dbReference>
<evidence type="ECO:0000313" key="8">
    <source>
        <dbReference type="Proteomes" id="UP000005435"/>
    </source>
</evidence>
<dbReference type="CDD" id="cd04301">
    <property type="entry name" value="NAT_SF"/>
    <property type="match status" value="1"/>
</dbReference>
<keyword evidence="8" id="KW-1185">Reference proteome</keyword>
<dbReference type="HOGENOM" id="CLU_013985_23_3_9"/>
<name>G8M1Q9_ACECE</name>
<dbReference type="AlphaFoldDB" id="G8M1Q9"/>
<evidence type="ECO:0000256" key="1">
    <source>
        <dbReference type="ARBA" id="ARBA00005395"/>
    </source>
</evidence>
<dbReference type="InterPro" id="IPR016181">
    <property type="entry name" value="Acyl_CoA_acyltransferase"/>
</dbReference>
<keyword evidence="4" id="KW-0012">Acyltransferase</keyword>
<comment type="subcellular location">
    <subcellularLocation>
        <location evidence="5">Cytoplasm</location>
    </subcellularLocation>
</comment>
<dbReference type="PANTHER" id="PTHR43420">
    <property type="entry name" value="ACETYLTRANSFERASE"/>
    <property type="match status" value="1"/>
</dbReference>
<dbReference type="eggNOG" id="COG0456">
    <property type="taxonomic scope" value="Bacteria"/>
</dbReference>
<dbReference type="STRING" id="720554.Clocl_3839"/>
<sequence length="151" mass="17509">MGINNIEISRLTLEDIDDLMVVEKLSFTIPWSREAFIEEITNNKFARYIVAKVNGKAIGYAGFWKVFDEGHITNVAVHPEYRRIGVGYMLVKSLIDMAEEESISRMTLEVRKSNIPAQNLYAKFGFQVEGFRKEYYADNKEDAIIMWRENS</sequence>